<dbReference type="PROSITE" id="PS50158">
    <property type="entry name" value="ZF_CCHC"/>
    <property type="match status" value="1"/>
</dbReference>
<dbReference type="InParanoid" id="A0A067Q8G7"/>
<dbReference type="Proteomes" id="UP000027265">
    <property type="component" value="Unassembled WGS sequence"/>
</dbReference>
<keyword evidence="2" id="KW-0862">Zinc</keyword>
<dbReference type="GO" id="GO:0003676">
    <property type="term" value="F:nucleic acid binding"/>
    <property type="evidence" value="ECO:0007669"/>
    <property type="project" value="InterPro"/>
</dbReference>
<dbReference type="InterPro" id="IPR001878">
    <property type="entry name" value="Znf_CCHC"/>
</dbReference>
<keyword evidence="2" id="KW-0863">Zinc-finger</keyword>
<evidence type="ECO:0000313" key="4">
    <source>
        <dbReference type="EMBL" id="KDQ58886.1"/>
    </source>
</evidence>
<feature type="non-terminal residue" evidence="4">
    <location>
        <position position="1"/>
    </location>
</feature>
<evidence type="ECO:0000259" key="3">
    <source>
        <dbReference type="PROSITE" id="PS50158"/>
    </source>
</evidence>
<dbReference type="EMBL" id="KL197716">
    <property type="protein sequence ID" value="KDQ58886.1"/>
    <property type="molecule type" value="Genomic_DNA"/>
</dbReference>
<dbReference type="SUPFAM" id="SSF57756">
    <property type="entry name" value="Retrovirus zinc finger-like domains"/>
    <property type="match status" value="1"/>
</dbReference>
<dbReference type="HOGENOM" id="CLU_1839890_0_0_1"/>
<sequence length="140" mass="16265">QHLDDQEWKKLRDTNACFCCRKPGHFSHDCPDKQKKPFKRCFQARVVEVGEEEKEEPRDVGKEIRNLLQDMAEDNRWEVVQIVREEFAKLGTPSLCIQIELIRRNQTATTEALIDSGATGNLISYEYTVKKQMGLQKLPT</sequence>
<keyword evidence="2" id="KW-0479">Metal-binding</keyword>
<evidence type="ECO:0000256" key="2">
    <source>
        <dbReference type="PROSITE-ProRule" id="PRU00047"/>
    </source>
</evidence>
<dbReference type="InterPro" id="IPR036875">
    <property type="entry name" value="Znf_CCHC_sf"/>
</dbReference>
<dbReference type="GO" id="GO:0006397">
    <property type="term" value="P:mRNA processing"/>
    <property type="evidence" value="ECO:0007669"/>
    <property type="project" value="UniProtKB-KW"/>
</dbReference>
<organism evidence="4 5">
    <name type="scientific">Jaapia argillacea MUCL 33604</name>
    <dbReference type="NCBI Taxonomy" id="933084"/>
    <lineage>
        <taxon>Eukaryota</taxon>
        <taxon>Fungi</taxon>
        <taxon>Dikarya</taxon>
        <taxon>Basidiomycota</taxon>
        <taxon>Agaricomycotina</taxon>
        <taxon>Agaricomycetes</taxon>
        <taxon>Agaricomycetidae</taxon>
        <taxon>Jaapiales</taxon>
        <taxon>Jaapiaceae</taxon>
        <taxon>Jaapia</taxon>
    </lineage>
</organism>
<keyword evidence="1" id="KW-0507">mRNA processing</keyword>
<evidence type="ECO:0000256" key="1">
    <source>
        <dbReference type="ARBA" id="ARBA00022664"/>
    </source>
</evidence>
<dbReference type="AlphaFoldDB" id="A0A067Q8G7"/>
<proteinExistence type="predicted"/>
<feature type="domain" description="CCHC-type" evidence="3">
    <location>
        <begin position="17"/>
        <end position="32"/>
    </location>
</feature>
<dbReference type="Gene3D" id="4.10.60.10">
    <property type="entry name" value="Zinc finger, CCHC-type"/>
    <property type="match status" value="1"/>
</dbReference>
<protein>
    <recommendedName>
        <fullName evidence="3">CCHC-type domain-containing protein</fullName>
    </recommendedName>
</protein>
<dbReference type="GO" id="GO:0008270">
    <property type="term" value="F:zinc ion binding"/>
    <property type="evidence" value="ECO:0007669"/>
    <property type="project" value="UniProtKB-KW"/>
</dbReference>
<evidence type="ECO:0000313" key="5">
    <source>
        <dbReference type="Proteomes" id="UP000027265"/>
    </source>
</evidence>
<keyword evidence="5" id="KW-1185">Reference proteome</keyword>
<accession>A0A067Q8G7</accession>
<gene>
    <name evidence="4" type="ORF">JAAARDRAFT_127675</name>
</gene>
<name>A0A067Q8G7_9AGAM</name>
<reference evidence="5" key="1">
    <citation type="journal article" date="2014" name="Proc. Natl. Acad. Sci. U.S.A.">
        <title>Extensive sampling of basidiomycete genomes demonstrates inadequacy of the white-rot/brown-rot paradigm for wood decay fungi.</title>
        <authorList>
            <person name="Riley R."/>
            <person name="Salamov A.A."/>
            <person name="Brown D.W."/>
            <person name="Nagy L.G."/>
            <person name="Floudas D."/>
            <person name="Held B.W."/>
            <person name="Levasseur A."/>
            <person name="Lombard V."/>
            <person name="Morin E."/>
            <person name="Otillar R."/>
            <person name="Lindquist E.A."/>
            <person name="Sun H."/>
            <person name="LaButti K.M."/>
            <person name="Schmutz J."/>
            <person name="Jabbour D."/>
            <person name="Luo H."/>
            <person name="Baker S.E."/>
            <person name="Pisabarro A.G."/>
            <person name="Walton J.D."/>
            <person name="Blanchette R.A."/>
            <person name="Henrissat B."/>
            <person name="Martin F."/>
            <person name="Cullen D."/>
            <person name="Hibbett D.S."/>
            <person name="Grigoriev I.V."/>
        </authorList>
    </citation>
    <scope>NUCLEOTIDE SEQUENCE [LARGE SCALE GENOMIC DNA]</scope>
    <source>
        <strain evidence="5">MUCL 33604</strain>
    </source>
</reference>